<dbReference type="PANTHER" id="PTHR34853">
    <property type="match status" value="1"/>
</dbReference>
<dbReference type="InterPro" id="IPR029058">
    <property type="entry name" value="AB_hydrolase_fold"/>
</dbReference>
<dbReference type="GO" id="GO:0004806">
    <property type="term" value="F:triacylglycerol lipase activity"/>
    <property type="evidence" value="ECO:0007669"/>
    <property type="project" value="InterPro"/>
</dbReference>
<dbReference type="AlphaFoldDB" id="A0A0J8B0Y0"/>
<dbReference type="EMBL" id="JACU01000002">
    <property type="protein sequence ID" value="KMS60035.1"/>
    <property type="molecule type" value="Genomic_DNA"/>
</dbReference>
<dbReference type="GO" id="GO:0016042">
    <property type="term" value="P:lipid catabolic process"/>
    <property type="evidence" value="ECO:0007669"/>
    <property type="project" value="InterPro"/>
</dbReference>
<evidence type="ECO:0000313" key="2">
    <source>
        <dbReference type="Proteomes" id="UP000052268"/>
    </source>
</evidence>
<dbReference type="SUPFAM" id="SSF53474">
    <property type="entry name" value="alpha/beta-Hydrolases"/>
    <property type="match status" value="1"/>
</dbReference>
<reference evidence="1 2" key="1">
    <citation type="journal article" date="2015" name="G3 (Bethesda)">
        <title>Insights into Ongoing Evolution of the Hexachlorocyclohexane Catabolic Pathway from Comparative Genomics of Ten Sphingomonadaceae Strains.</title>
        <authorList>
            <person name="Pearce S.L."/>
            <person name="Oakeshott J.G."/>
            <person name="Pandey G."/>
        </authorList>
    </citation>
    <scope>NUCLEOTIDE SEQUENCE [LARGE SCALE GENOMIC DNA]</scope>
    <source>
        <strain evidence="1 2">LL02</strain>
    </source>
</reference>
<gene>
    <name evidence="1" type="ORF">V474_11080</name>
</gene>
<protein>
    <submittedName>
        <fullName evidence="1">Uncharacterized protein</fullName>
    </submittedName>
</protein>
<dbReference type="Pfam" id="PF03583">
    <property type="entry name" value="LIP"/>
    <property type="match status" value="1"/>
</dbReference>
<dbReference type="Gene3D" id="3.40.50.1820">
    <property type="entry name" value="alpha/beta hydrolase"/>
    <property type="match status" value="1"/>
</dbReference>
<dbReference type="Proteomes" id="UP000052268">
    <property type="component" value="Unassembled WGS sequence"/>
</dbReference>
<dbReference type="PATRIC" id="fig|1114963.3.peg.1123"/>
<sequence>MKAMFTAFVTYSWSRRYGAPLASVFGPTNRGVVTRLARNNCVQLDKTPKLGTMLGVMSVRSGLKGKDLGTIEPWATLARTNSVDAGKVPGPVLIAQSVADPLVSPDATRDFARRLCARGRAVRYIAIPGGDHAASARNSAAETLDWIDARFAGRTPANDCRKF</sequence>
<comment type="caution">
    <text evidence="1">The sequence shown here is derived from an EMBL/GenBank/DDBJ whole genome shotgun (WGS) entry which is preliminary data.</text>
</comment>
<evidence type="ECO:0000313" key="1">
    <source>
        <dbReference type="EMBL" id="KMS60035.1"/>
    </source>
</evidence>
<organism evidence="1 2">
    <name type="scientific">Novosphingobium barchaimii LL02</name>
    <dbReference type="NCBI Taxonomy" id="1114963"/>
    <lineage>
        <taxon>Bacteria</taxon>
        <taxon>Pseudomonadati</taxon>
        <taxon>Pseudomonadota</taxon>
        <taxon>Alphaproteobacteria</taxon>
        <taxon>Sphingomonadales</taxon>
        <taxon>Sphingomonadaceae</taxon>
        <taxon>Novosphingobium</taxon>
    </lineage>
</organism>
<accession>A0A0J8B0Y0</accession>
<dbReference type="PANTHER" id="PTHR34853:SF1">
    <property type="entry name" value="LIPASE 5"/>
    <property type="match status" value="1"/>
</dbReference>
<name>A0A0J8B0Y0_9SPHN</name>
<dbReference type="InterPro" id="IPR005152">
    <property type="entry name" value="Lipase_secreted"/>
</dbReference>
<proteinExistence type="predicted"/>
<keyword evidence="2" id="KW-1185">Reference proteome</keyword>